<keyword evidence="3" id="KW-1185">Reference proteome</keyword>
<protein>
    <submittedName>
        <fullName evidence="2">Uncharacterized protein</fullName>
    </submittedName>
</protein>
<organism evidence="2 3">
    <name type="scientific">Hermanssonia centrifuga</name>
    <dbReference type="NCBI Taxonomy" id="98765"/>
    <lineage>
        <taxon>Eukaryota</taxon>
        <taxon>Fungi</taxon>
        <taxon>Dikarya</taxon>
        <taxon>Basidiomycota</taxon>
        <taxon>Agaricomycotina</taxon>
        <taxon>Agaricomycetes</taxon>
        <taxon>Polyporales</taxon>
        <taxon>Meruliaceae</taxon>
        <taxon>Hermanssonia</taxon>
    </lineage>
</organism>
<evidence type="ECO:0000256" key="1">
    <source>
        <dbReference type="SAM" id="MobiDB-lite"/>
    </source>
</evidence>
<feature type="compositionally biased region" description="Basic and acidic residues" evidence="1">
    <location>
        <begin position="1"/>
        <end position="12"/>
    </location>
</feature>
<proteinExistence type="predicted"/>
<dbReference type="Proteomes" id="UP000186601">
    <property type="component" value="Unassembled WGS sequence"/>
</dbReference>
<gene>
    <name evidence="2" type="ORF">PHLCEN_2v1520</name>
</gene>
<accession>A0A2R6RZT4</accession>
<sequence length="57" mass="6276">MAEIQNERHDEDLIQNSQGLNEAGISKQVGITSIEREPAVLWTTTSSLSSSSCRMPE</sequence>
<dbReference type="AlphaFoldDB" id="A0A2R6RZT4"/>
<evidence type="ECO:0000313" key="3">
    <source>
        <dbReference type="Proteomes" id="UP000186601"/>
    </source>
</evidence>
<evidence type="ECO:0000313" key="2">
    <source>
        <dbReference type="EMBL" id="PSS35526.1"/>
    </source>
</evidence>
<feature type="region of interest" description="Disordered" evidence="1">
    <location>
        <begin position="1"/>
        <end position="22"/>
    </location>
</feature>
<dbReference type="EMBL" id="MLYV02000121">
    <property type="protein sequence ID" value="PSS35526.1"/>
    <property type="molecule type" value="Genomic_DNA"/>
</dbReference>
<name>A0A2R6RZT4_9APHY</name>
<reference evidence="2 3" key="1">
    <citation type="submission" date="2018-02" db="EMBL/GenBank/DDBJ databases">
        <title>Genome sequence of the basidiomycete white-rot fungus Phlebia centrifuga.</title>
        <authorList>
            <person name="Granchi Z."/>
            <person name="Peng M."/>
            <person name="de Vries R.P."/>
            <person name="Hilden K."/>
            <person name="Makela M.R."/>
            <person name="Grigoriev I."/>
            <person name="Riley R."/>
        </authorList>
    </citation>
    <scope>NUCLEOTIDE SEQUENCE [LARGE SCALE GENOMIC DNA]</scope>
    <source>
        <strain evidence="2 3">FBCC195</strain>
    </source>
</reference>
<comment type="caution">
    <text evidence="2">The sequence shown here is derived from an EMBL/GenBank/DDBJ whole genome shotgun (WGS) entry which is preliminary data.</text>
</comment>